<dbReference type="Proteomes" id="UP000601435">
    <property type="component" value="Unassembled WGS sequence"/>
</dbReference>
<feature type="compositionally biased region" description="Low complexity" evidence="1">
    <location>
        <begin position="626"/>
        <end position="637"/>
    </location>
</feature>
<dbReference type="AlphaFoldDB" id="A0A812T538"/>
<reference evidence="2" key="1">
    <citation type="submission" date="2021-02" db="EMBL/GenBank/DDBJ databases">
        <authorList>
            <person name="Dougan E. K."/>
            <person name="Rhodes N."/>
            <person name="Thang M."/>
            <person name="Chan C."/>
        </authorList>
    </citation>
    <scope>NUCLEOTIDE SEQUENCE</scope>
</reference>
<feature type="compositionally biased region" description="Polar residues" evidence="1">
    <location>
        <begin position="604"/>
        <end position="620"/>
    </location>
</feature>
<protein>
    <submittedName>
        <fullName evidence="2">Uncharacterized protein</fullName>
    </submittedName>
</protein>
<accession>A0A812T538</accession>
<gene>
    <name evidence="2" type="ORF">SNEC2469_LOCUS14452</name>
</gene>
<dbReference type="OrthoDB" id="10385487at2759"/>
<evidence type="ECO:0000313" key="2">
    <source>
        <dbReference type="EMBL" id="CAE7506653.1"/>
    </source>
</evidence>
<sequence>MQGEWAARLTNPHVVTDSGPLLAPLPIEAQGTTLQDAIDSWSMQHSIHALTRHSGIVLLQLKRYYFHAGSAVKNREPVLIEPGRLVTLPVFRYDSGTEIEQQQFRVICVIFHLGDSSGHYQTALSYCAQSVSLGAAADVSCAPWEYRICDDRRRPRRAKAADNQCINHNAYLIGHWPACSQLYLLCALGLCDFPVTTGAALSGPCSAGVPFWMLLWAVVVSASPNWLFAVTGPSTGMAFAVQLPKCIYVEMLEEWLLLQAYSGLWRERGHGSLPPALSMAVRNDIIHAAVSALEPEICAAFLDYAERLQSELPRYTETSFPQPCTLPSQPSSAECLAHALLGQGHGLVWTGARQVAAELSYQTVHRAIGTHLSFSVGAYGHRSFVGLLKQTGKHQSVCRLLNALVTQIYPAHVWTTVTVNVDLQAPTHIDVANAPYASLLLGLSHFDDGELWAEHESGAVYHEHGGRLVPGCMHQVSGAALLLNAHNTTHAVQPGANGNRFTLVAHTVGQHAGGRLCTKLTVTLPAFAKAFHSRSTCGEERDESGGSPALLLATHMLLWLRFLFQRQDNDAQLHLHPWMEQMPTMGTAGNAAARAGMMSAGSNDLTLNSERPSASGSGSAQVIVISDSEQSEASSDAPLAPAELSAATMLQGKSTEDASTQQAASEGVSADDFHIPDSTEHLL</sequence>
<feature type="compositionally biased region" description="Polar residues" evidence="1">
    <location>
        <begin position="651"/>
        <end position="664"/>
    </location>
</feature>
<dbReference type="EMBL" id="CAJNJA010023155">
    <property type="protein sequence ID" value="CAE7506653.1"/>
    <property type="molecule type" value="Genomic_DNA"/>
</dbReference>
<evidence type="ECO:0000313" key="3">
    <source>
        <dbReference type="Proteomes" id="UP000601435"/>
    </source>
</evidence>
<feature type="compositionally biased region" description="Basic and acidic residues" evidence="1">
    <location>
        <begin position="671"/>
        <end position="683"/>
    </location>
</feature>
<evidence type="ECO:0000256" key="1">
    <source>
        <dbReference type="SAM" id="MobiDB-lite"/>
    </source>
</evidence>
<feature type="non-terminal residue" evidence="2">
    <location>
        <position position="683"/>
    </location>
</feature>
<name>A0A812T538_9DINO</name>
<feature type="region of interest" description="Disordered" evidence="1">
    <location>
        <begin position="601"/>
        <end position="683"/>
    </location>
</feature>
<proteinExistence type="predicted"/>
<organism evidence="2 3">
    <name type="scientific">Symbiodinium necroappetens</name>
    <dbReference type="NCBI Taxonomy" id="1628268"/>
    <lineage>
        <taxon>Eukaryota</taxon>
        <taxon>Sar</taxon>
        <taxon>Alveolata</taxon>
        <taxon>Dinophyceae</taxon>
        <taxon>Suessiales</taxon>
        <taxon>Symbiodiniaceae</taxon>
        <taxon>Symbiodinium</taxon>
    </lineage>
</organism>
<comment type="caution">
    <text evidence="2">The sequence shown here is derived from an EMBL/GenBank/DDBJ whole genome shotgun (WGS) entry which is preliminary data.</text>
</comment>
<keyword evidence="3" id="KW-1185">Reference proteome</keyword>